<reference evidence="2" key="1">
    <citation type="submission" date="2007-07" db="EMBL/GenBank/DDBJ databases">
        <title>PCAP assembly of the Caenorhabditis remanei genome.</title>
        <authorList>
            <consortium name="The Caenorhabditis remanei Sequencing Consortium"/>
            <person name="Wilson R.K."/>
        </authorList>
    </citation>
    <scope>NUCLEOTIDE SEQUENCE [LARGE SCALE GENOMIC DNA]</scope>
    <source>
        <strain evidence="2">PB4641</strain>
    </source>
</reference>
<dbReference type="STRING" id="31234.E3N8U3"/>
<evidence type="ECO:0000313" key="2">
    <source>
        <dbReference type="EMBL" id="EFO89991.1"/>
    </source>
</evidence>
<organism evidence="3">
    <name type="scientific">Caenorhabditis remanei</name>
    <name type="common">Caenorhabditis vulgaris</name>
    <dbReference type="NCBI Taxonomy" id="31234"/>
    <lineage>
        <taxon>Eukaryota</taxon>
        <taxon>Metazoa</taxon>
        <taxon>Ecdysozoa</taxon>
        <taxon>Nematoda</taxon>
        <taxon>Chromadorea</taxon>
        <taxon>Rhabditida</taxon>
        <taxon>Rhabditina</taxon>
        <taxon>Rhabditomorpha</taxon>
        <taxon>Rhabditoidea</taxon>
        <taxon>Rhabditidae</taxon>
        <taxon>Peloderinae</taxon>
        <taxon>Caenorhabditis</taxon>
    </lineage>
</organism>
<dbReference type="PANTHER" id="PTHR46060">
    <property type="entry name" value="MARINER MOS1 TRANSPOSASE-LIKE PROTEIN"/>
    <property type="match status" value="1"/>
</dbReference>
<dbReference type="AlphaFoldDB" id="E3N8U3"/>
<dbReference type="InParanoid" id="E3N8U3"/>
<dbReference type="Gene3D" id="1.10.10.1450">
    <property type="match status" value="1"/>
</dbReference>
<keyword evidence="3" id="KW-1185">Reference proteome</keyword>
<evidence type="ECO:0000259" key="1">
    <source>
        <dbReference type="Pfam" id="PF17906"/>
    </source>
</evidence>
<dbReference type="HOGENOM" id="CLU_1148102_0_0_1"/>
<dbReference type="EMBL" id="DS268559">
    <property type="protein sequence ID" value="EFO89991.1"/>
    <property type="molecule type" value="Genomic_DNA"/>
</dbReference>
<gene>
    <name evidence="2" type="ORF">CRE_22067</name>
</gene>
<feature type="domain" description="Mos1 transposase HTH" evidence="1">
    <location>
        <begin position="9"/>
        <end position="58"/>
    </location>
</feature>
<evidence type="ECO:0000313" key="3">
    <source>
        <dbReference type="Proteomes" id="UP000008281"/>
    </source>
</evidence>
<dbReference type="eggNOG" id="KOG1075">
    <property type="taxonomic scope" value="Eukaryota"/>
</dbReference>
<proteinExistence type="predicted"/>
<dbReference type="OrthoDB" id="616263at2759"/>
<dbReference type="Proteomes" id="UP000008281">
    <property type="component" value="Unassembled WGS sequence"/>
</dbReference>
<dbReference type="PANTHER" id="PTHR46060:SF1">
    <property type="entry name" value="MARINER MOS1 TRANSPOSASE-LIKE PROTEIN"/>
    <property type="match status" value="1"/>
</dbReference>
<dbReference type="InterPro" id="IPR041426">
    <property type="entry name" value="Mos1_HTH"/>
</dbReference>
<dbReference type="Pfam" id="PF17906">
    <property type="entry name" value="HTH_48"/>
    <property type="match status" value="1"/>
</dbReference>
<accession>E3N8U3</accession>
<sequence>MVELLAKDRNALKGCFMLGYLPGLSAMETYRNITETLGEEIITYKTTITWFKKFKEENYNADDKSHSGRPRLDIDDDITDVLEDEPRSSTSERIWKNSRIRTSCSHELTDSQLKLSCELSQSLLRRKRSFDWILDIVTGNEKWGLYVYHTCGKECYNDCSTTITPFYNPVNIPITRGVRQGDPISPNLFSACLETAFSRMSWPHIKEDKDDYDNSPGIRINGRNLTHLRFADDIRKPKFGNF</sequence>
<name>E3N8U3_CAERE</name>
<protein>
    <recommendedName>
        <fullName evidence="1">Mos1 transposase HTH domain-containing protein</fullName>
    </recommendedName>
</protein>
<dbReference type="InterPro" id="IPR052709">
    <property type="entry name" value="Transposase-MT_Hybrid"/>
</dbReference>